<protein>
    <submittedName>
        <fullName evidence="3">CPBP family intramembrane metalloprotease</fullName>
        <ecNumber evidence="3">3.4.24.-</ecNumber>
    </submittedName>
</protein>
<feature type="transmembrane region" description="Helical" evidence="1">
    <location>
        <begin position="33"/>
        <end position="49"/>
    </location>
</feature>
<comment type="caution">
    <text evidence="3">The sequence shown here is derived from an EMBL/GenBank/DDBJ whole genome shotgun (WGS) entry which is preliminary data.</text>
</comment>
<dbReference type="GO" id="GO:0080120">
    <property type="term" value="P:CAAX-box protein maturation"/>
    <property type="evidence" value="ECO:0007669"/>
    <property type="project" value="UniProtKB-ARBA"/>
</dbReference>
<dbReference type="GO" id="GO:0004175">
    <property type="term" value="F:endopeptidase activity"/>
    <property type="evidence" value="ECO:0007669"/>
    <property type="project" value="UniProtKB-ARBA"/>
</dbReference>
<keyword evidence="3" id="KW-0482">Metalloprotease</keyword>
<evidence type="ECO:0000313" key="4">
    <source>
        <dbReference type="Proteomes" id="UP000824264"/>
    </source>
</evidence>
<keyword evidence="3" id="KW-0378">Hydrolase</keyword>
<keyword evidence="1" id="KW-0812">Transmembrane</keyword>
<accession>A0A9D1QYF1</accession>
<keyword evidence="3" id="KW-0645">Protease</keyword>
<keyword evidence="1" id="KW-1133">Transmembrane helix</keyword>
<dbReference type="EMBL" id="DXGI01000022">
    <property type="protein sequence ID" value="HIW77642.1"/>
    <property type="molecule type" value="Genomic_DNA"/>
</dbReference>
<evidence type="ECO:0000256" key="1">
    <source>
        <dbReference type="SAM" id="Phobius"/>
    </source>
</evidence>
<dbReference type="GO" id="GO:0008237">
    <property type="term" value="F:metallopeptidase activity"/>
    <property type="evidence" value="ECO:0007669"/>
    <property type="project" value="UniProtKB-KW"/>
</dbReference>
<proteinExistence type="predicted"/>
<name>A0A9D1QYF1_9BACT</name>
<reference evidence="3" key="2">
    <citation type="submission" date="2021-04" db="EMBL/GenBank/DDBJ databases">
        <authorList>
            <person name="Gilroy R."/>
        </authorList>
    </citation>
    <scope>NUCLEOTIDE SEQUENCE</scope>
    <source>
        <strain evidence="3">ChiSxjej5B17-1746</strain>
    </source>
</reference>
<evidence type="ECO:0000313" key="3">
    <source>
        <dbReference type="EMBL" id="HIW77642.1"/>
    </source>
</evidence>
<gene>
    <name evidence="3" type="ORF">H9874_00645</name>
</gene>
<sequence length="148" mass="16553">MKQGQSTGWLDIWSGLGAALAPRRCVEALRDRWVWAALALGLAGLPFSPGPMPPFWRLVLTAMTEETVYRALLQEQLEQMLPGRRGPLTTGALIASAIFALSHLPTHTPLMACLTFFPSLIFGVLWTRHRSLWLCAAMHCWYNVAFFL</sequence>
<feature type="domain" description="CAAX prenyl protease 2/Lysostaphin resistance protein A-like" evidence="2">
    <location>
        <begin position="57"/>
        <end position="144"/>
    </location>
</feature>
<dbReference type="Pfam" id="PF02517">
    <property type="entry name" value="Rce1-like"/>
    <property type="match status" value="1"/>
</dbReference>
<feature type="transmembrane region" description="Helical" evidence="1">
    <location>
        <begin position="108"/>
        <end position="126"/>
    </location>
</feature>
<dbReference type="EC" id="3.4.24.-" evidence="3"/>
<reference evidence="3" key="1">
    <citation type="journal article" date="2021" name="PeerJ">
        <title>Extensive microbial diversity within the chicken gut microbiome revealed by metagenomics and culture.</title>
        <authorList>
            <person name="Gilroy R."/>
            <person name="Ravi A."/>
            <person name="Getino M."/>
            <person name="Pursley I."/>
            <person name="Horton D.L."/>
            <person name="Alikhan N.F."/>
            <person name="Baker D."/>
            <person name="Gharbi K."/>
            <person name="Hall N."/>
            <person name="Watson M."/>
            <person name="Adriaenssens E.M."/>
            <person name="Foster-Nyarko E."/>
            <person name="Jarju S."/>
            <person name="Secka A."/>
            <person name="Antonio M."/>
            <person name="Oren A."/>
            <person name="Chaudhuri R.R."/>
            <person name="La Ragione R."/>
            <person name="Hildebrand F."/>
            <person name="Pallen M.J."/>
        </authorList>
    </citation>
    <scope>NUCLEOTIDE SEQUENCE</scope>
    <source>
        <strain evidence="3">ChiSxjej5B17-1746</strain>
    </source>
</reference>
<dbReference type="AlphaFoldDB" id="A0A9D1QYF1"/>
<keyword evidence="1" id="KW-0472">Membrane</keyword>
<dbReference type="Proteomes" id="UP000824264">
    <property type="component" value="Unassembled WGS sequence"/>
</dbReference>
<organism evidence="3 4">
    <name type="scientific">Candidatus Bilophila faecipullorum</name>
    <dbReference type="NCBI Taxonomy" id="2838482"/>
    <lineage>
        <taxon>Bacteria</taxon>
        <taxon>Pseudomonadati</taxon>
        <taxon>Thermodesulfobacteriota</taxon>
        <taxon>Desulfovibrionia</taxon>
        <taxon>Desulfovibrionales</taxon>
        <taxon>Desulfovibrionaceae</taxon>
        <taxon>Bilophila</taxon>
    </lineage>
</organism>
<dbReference type="InterPro" id="IPR003675">
    <property type="entry name" value="Rce1/LyrA-like_dom"/>
</dbReference>
<evidence type="ECO:0000259" key="2">
    <source>
        <dbReference type="Pfam" id="PF02517"/>
    </source>
</evidence>